<dbReference type="SUPFAM" id="SSF47413">
    <property type="entry name" value="lambda repressor-like DNA-binding domains"/>
    <property type="match status" value="1"/>
</dbReference>
<dbReference type="RefSeq" id="WP_015545852.1">
    <property type="nucleotide sequence ID" value="NZ_JADMRE010000015.1"/>
</dbReference>
<accession>A0A5B3GRS8</accession>
<evidence type="ECO:0000313" key="1">
    <source>
        <dbReference type="EMBL" id="KAA2376364.1"/>
    </source>
</evidence>
<dbReference type="CDD" id="cd00093">
    <property type="entry name" value="HTH_XRE"/>
    <property type="match status" value="1"/>
</dbReference>
<gene>
    <name evidence="1" type="ORF">F2Y10_13710</name>
</gene>
<evidence type="ECO:0000313" key="2">
    <source>
        <dbReference type="Proteomes" id="UP000322940"/>
    </source>
</evidence>
<dbReference type="InterPro" id="IPR010982">
    <property type="entry name" value="Lambda_DNA-bd_dom_sf"/>
</dbReference>
<proteinExistence type="predicted"/>
<sequence length="129" mass="14504">MGVKERLREYIKTLNISEREFCRQIGVSSSYVNNIRQSIQPDKMKAIGEKFPELNPMWLLTGDGTMRNGDNTNRISGNNNTAVAGNGNQVTTNDIAGLIELQKGYQEMIKEKDSQIARLISVIEKLSEK</sequence>
<organism evidence="1 2">
    <name type="scientific">Alistipes onderdonkii</name>
    <dbReference type="NCBI Taxonomy" id="328813"/>
    <lineage>
        <taxon>Bacteria</taxon>
        <taxon>Pseudomonadati</taxon>
        <taxon>Bacteroidota</taxon>
        <taxon>Bacteroidia</taxon>
        <taxon>Bacteroidales</taxon>
        <taxon>Rikenellaceae</taxon>
        <taxon>Alistipes</taxon>
    </lineage>
</organism>
<dbReference type="AlphaFoldDB" id="A0A5B3GRS8"/>
<comment type="caution">
    <text evidence="1">The sequence shown here is derived from an EMBL/GenBank/DDBJ whole genome shotgun (WGS) entry which is preliminary data.</text>
</comment>
<dbReference type="EMBL" id="VVXH01000016">
    <property type="protein sequence ID" value="KAA2376364.1"/>
    <property type="molecule type" value="Genomic_DNA"/>
</dbReference>
<dbReference type="InterPro" id="IPR001387">
    <property type="entry name" value="Cro/C1-type_HTH"/>
</dbReference>
<dbReference type="GeneID" id="92758204"/>
<name>A0A5B3GRS8_9BACT</name>
<protein>
    <submittedName>
        <fullName evidence="1">Helix-turn-helix transcriptional regulator</fullName>
    </submittedName>
</protein>
<dbReference type="Proteomes" id="UP000322940">
    <property type="component" value="Unassembled WGS sequence"/>
</dbReference>
<reference evidence="1 2" key="1">
    <citation type="journal article" date="2019" name="Nat. Med.">
        <title>A library of human gut bacterial isolates paired with longitudinal multiomics data enables mechanistic microbiome research.</title>
        <authorList>
            <person name="Poyet M."/>
            <person name="Groussin M."/>
            <person name="Gibbons S.M."/>
            <person name="Avila-Pacheco J."/>
            <person name="Jiang X."/>
            <person name="Kearney S.M."/>
            <person name="Perrotta A.R."/>
            <person name="Berdy B."/>
            <person name="Zhao S."/>
            <person name="Lieberman T.D."/>
            <person name="Swanson P.K."/>
            <person name="Smith M."/>
            <person name="Roesemann S."/>
            <person name="Alexander J.E."/>
            <person name="Rich S.A."/>
            <person name="Livny J."/>
            <person name="Vlamakis H."/>
            <person name="Clish C."/>
            <person name="Bullock K."/>
            <person name="Deik A."/>
            <person name="Scott J."/>
            <person name="Pierce K.A."/>
            <person name="Xavier R.J."/>
            <person name="Alm E.J."/>
        </authorList>
    </citation>
    <scope>NUCLEOTIDE SEQUENCE [LARGE SCALE GENOMIC DNA]</scope>
    <source>
        <strain evidence="1 2">BIOML-A266</strain>
    </source>
</reference>
<dbReference type="GO" id="GO:0003677">
    <property type="term" value="F:DNA binding"/>
    <property type="evidence" value="ECO:0007669"/>
    <property type="project" value="InterPro"/>
</dbReference>